<feature type="region of interest" description="Disordered" evidence="1">
    <location>
        <begin position="38"/>
        <end position="64"/>
    </location>
</feature>
<dbReference type="RefSeq" id="WP_127170339.1">
    <property type="nucleotide sequence ID" value="NZ_CP034674.1"/>
</dbReference>
<dbReference type="AlphaFoldDB" id="A0A7U6FUF4"/>
<gene>
    <name evidence="2" type="ORF">DYL72_21855</name>
</gene>
<reference evidence="2 3" key="1">
    <citation type="submission" date="2018-12" db="EMBL/GenBank/DDBJ databases">
        <title>Characterization and Draft Genome of Vibrio anguillarum J360 Marine Pathogen Isolated from an Outbreak in Lumpfish (Cyclopterus lumpus).</title>
        <authorList>
            <person name="Vasquez J.I."/>
            <person name="Cao T."/>
            <person name="Chakraborty S."/>
            <person name="Gnanagobal H."/>
            <person name="Wescot J."/>
            <person name="Boyce D."/>
            <person name="Santander J."/>
        </authorList>
    </citation>
    <scope>NUCLEOTIDE SEQUENCE [LARGE SCALE GENOMIC DNA]</scope>
    <source>
        <strain evidence="2 3">J360</strain>
        <plasmid evidence="3">pvaj360</plasmid>
    </source>
</reference>
<accession>A0A7U6FUF4</accession>
<name>A0A7U6FUF4_VIBAN</name>
<keyword evidence="2" id="KW-0614">Plasmid</keyword>
<feature type="compositionally biased region" description="Basic and acidic residues" evidence="1">
    <location>
        <begin position="51"/>
        <end position="64"/>
    </location>
</feature>
<protein>
    <submittedName>
        <fullName evidence="2">Uncharacterized protein</fullName>
    </submittedName>
</protein>
<evidence type="ECO:0000256" key="1">
    <source>
        <dbReference type="SAM" id="MobiDB-lite"/>
    </source>
</evidence>
<organism evidence="2 3">
    <name type="scientific">Vibrio anguillarum</name>
    <name type="common">Listonella anguillarum</name>
    <dbReference type="NCBI Taxonomy" id="55601"/>
    <lineage>
        <taxon>Bacteria</taxon>
        <taxon>Pseudomonadati</taxon>
        <taxon>Pseudomonadota</taxon>
        <taxon>Gammaproteobacteria</taxon>
        <taxon>Vibrionales</taxon>
        <taxon>Vibrionaceae</taxon>
        <taxon>Vibrio</taxon>
    </lineage>
</organism>
<geneLocation type="plasmid" evidence="3">
    <name>pvaj360</name>
</geneLocation>
<evidence type="ECO:0000313" key="2">
    <source>
        <dbReference type="EMBL" id="AZS27556.1"/>
    </source>
</evidence>
<sequence>MLGITEGRSRIITVAGSENAASVSKIFKRAWDARKQNGWRSAPRNKVAGMRLDDRKHESSYGPN</sequence>
<evidence type="ECO:0000313" key="3">
    <source>
        <dbReference type="Proteomes" id="UP000256923"/>
    </source>
</evidence>
<dbReference type="Proteomes" id="UP000256923">
    <property type="component" value="Plasmid pVaJ360"/>
</dbReference>
<dbReference type="EMBL" id="CP034674">
    <property type="protein sequence ID" value="AZS27556.1"/>
    <property type="molecule type" value="Genomic_DNA"/>
</dbReference>
<proteinExistence type="predicted"/>